<feature type="domain" description="Intracellular proteinase inhibitor BsuPI" evidence="1">
    <location>
        <begin position="3"/>
        <end position="84"/>
    </location>
</feature>
<comment type="caution">
    <text evidence="2">The sequence shown here is derived from an EMBL/GenBank/DDBJ whole genome shotgun (WGS) entry which is preliminary data.</text>
</comment>
<dbReference type="InterPro" id="IPR038144">
    <property type="entry name" value="IPI"/>
</dbReference>
<gene>
    <name evidence="2" type="ORF">AKJ62_04760</name>
</gene>
<proteinExistence type="predicted"/>
<reference evidence="2 3" key="1">
    <citation type="journal article" date="2016" name="Sci. Rep.">
        <title>Metabolic traits of an uncultured archaeal lineage -MSBL1- from brine pools of the Red Sea.</title>
        <authorList>
            <person name="Mwirichia R."/>
            <person name="Alam I."/>
            <person name="Rashid M."/>
            <person name="Vinu M."/>
            <person name="Ba-Alawi W."/>
            <person name="Anthony Kamau A."/>
            <person name="Kamanda Ngugi D."/>
            <person name="Goker M."/>
            <person name="Klenk H.P."/>
            <person name="Bajic V."/>
            <person name="Stingl U."/>
        </authorList>
    </citation>
    <scope>NUCLEOTIDE SEQUENCE [LARGE SCALE GENOMIC DNA]</scope>
    <source>
        <strain evidence="2">SCGC-AAA259D14</strain>
    </source>
</reference>
<dbReference type="AlphaFoldDB" id="A0A133U382"/>
<name>A0A133U382_9EURY</name>
<accession>A0A133U382</accession>
<evidence type="ECO:0000259" key="1">
    <source>
        <dbReference type="Pfam" id="PF12690"/>
    </source>
</evidence>
<protein>
    <recommendedName>
        <fullName evidence="1">Intracellular proteinase inhibitor BsuPI domain-containing protein</fullName>
    </recommendedName>
</protein>
<dbReference type="Gene3D" id="2.60.40.2360">
    <property type="entry name" value="Intracellular proteinase inhibitor BsuPI"/>
    <property type="match status" value="1"/>
</dbReference>
<dbReference type="EMBL" id="LHXL01000096">
    <property type="protein sequence ID" value="KXA88643.1"/>
    <property type="molecule type" value="Genomic_DNA"/>
</dbReference>
<sequence>MASITLLNEGDVEEEIFFKSGQRYDFVIKDGDQEVWRWSEGKMFTMATGTVTLEPGEKISYVERLASDNLSTGEYKLVGIVTGSPEYRESRVVLFRNK</sequence>
<dbReference type="Pfam" id="PF12690">
    <property type="entry name" value="BsuPI"/>
    <property type="match status" value="1"/>
</dbReference>
<organism evidence="2 3">
    <name type="scientific">candidate division MSBL1 archaeon SCGC-AAA259D14</name>
    <dbReference type="NCBI Taxonomy" id="1698261"/>
    <lineage>
        <taxon>Archaea</taxon>
        <taxon>Methanobacteriati</taxon>
        <taxon>Methanobacteriota</taxon>
        <taxon>candidate division MSBL1</taxon>
    </lineage>
</organism>
<evidence type="ECO:0000313" key="3">
    <source>
        <dbReference type="Proteomes" id="UP000070589"/>
    </source>
</evidence>
<dbReference type="InterPro" id="IPR020481">
    <property type="entry name" value="Intracell_prot_inh_BsuPI"/>
</dbReference>
<dbReference type="Proteomes" id="UP000070589">
    <property type="component" value="Unassembled WGS sequence"/>
</dbReference>
<keyword evidence="3" id="KW-1185">Reference proteome</keyword>
<evidence type="ECO:0000313" key="2">
    <source>
        <dbReference type="EMBL" id="KXA88643.1"/>
    </source>
</evidence>